<evidence type="ECO:0000313" key="2">
    <source>
        <dbReference type="EMBL" id="CBX28616.1"/>
    </source>
</evidence>
<name>E1YDH2_9BACT</name>
<dbReference type="AlphaFoldDB" id="E1YDH2"/>
<sequence>MPGGDRTGPMGMGAMTGRAAGFCAGDRVSGYGNPTPKRDYGMGFGRGRGDWSRGFGGGGRGCRNIFYATGLPGRTRFSGYATFSGYPAAPYRKYDPEIEKQALGKQAEALQSELDFIKKRMSEIGKKTTVE</sequence>
<reference evidence="2" key="1">
    <citation type="journal article" date="2011" name="Environ. Microbiol.">
        <title>Genomic insights into the metabolic potential of the polycyclic aromatic hydrocarbon degrading sulfate-reducing Deltaproteobacterium N47.</title>
        <authorList>
            <person name="Bergmann F."/>
            <person name="Selesi D."/>
            <person name="Weinmaier T."/>
            <person name="Tischler P."/>
            <person name="Rattei T."/>
            <person name="Meckenstock R.U."/>
        </authorList>
    </citation>
    <scope>NUCLEOTIDE SEQUENCE</scope>
</reference>
<dbReference type="Pfam" id="PF17253">
    <property type="entry name" value="DUF5320"/>
    <property type="match status" value="1"/>
</dbReference>
<feature type="coiled-coil region" evidence="1">
    <location>
        <begin position="100"/>
        <end position="127"/>
    </location>
</feature>
<dbReference type="EMBL" id="FR695868">
    <property type="protein sequence ID" value="CBX28616.1"/>
    <property type="molecule type" value="Genomic_DNA"/>
</dbReference>
<organism evidence="2">
    <name type="scientific">uncultured Desulfobacterium sp</name>
    <dbReference type="NCBI Taxonomy" id="201089"/>
    <lineage>
        <taxon>Bacteria</taxon>
        <taxon>Pseudomonadati</taxon>
        <taxon>Thermodesulfobacteriota</taxon>
        <taxon>Desulfobacteria</taxon>
        <taxon>Desulfobacterales</taxon>
        <taxon>Desulfobacteriaceae</taxon>
        <taxon>Desulfobacterium</taxon>
        <taxon>environmental samples</taxon>
    </lineage>
</organism>
<evidence type="ECO:0000256" key="1">
    <source>
        <dbReference type="SAM" id="Coils"/>
    </source>
</evidence>
<protein>
    <submittedName>
        <fullName evidence="2">Uncharacterized protein</fullName>
    </submittedName>
</protein>
<gene>
    <name evidence="2" type="ORF">N47_G39400</name>
</gene>
<keyword evidence="1" id="KW-0175">Coiled coil</keyword>
<proteinExistence type="predicted"/>
<dbReference type="InterPro" id="IPR035205">
    <property type="entry name" value="DUF5320"/>
</dbReference>
<accession>E1YDH2</accession>